<accession>M7YC21</accession>
<gene>
    <name evidence="1" type="ORF">TRIUR3_30265</name>
</gene>
<dbReference type="AlphaFoldDB" id="M7YC21"/>
<name>M7YC21_TRIUA</name>
<evidence type="ECO:0000313" key="1">
    <source>
        <dbReference type="EMBL" id="EMS47753.1"/>
    </source>
</evidence>
<organism evidence="1">
    <name type="scientific">Triticum urartu</name>
    <name type="common">Red wild einkorn</name>
    <name type="synonym">Crithodium urartu</name>
    <dbReference type="NCBI Taxonomy" id="4572"/>
    <lineage>
        <taxon>Eukaryota</taxon>
        <taxon>Viridiplantae</taxon>
        <taxon>Streptophyta</taxon>
        <taxon>Embryophyta</taxon>
        <taxon>Tracheophyta</taxon>
        <taxon>Spermatophyta</taxon>
        <taxon>Magnoliopsida</taxon>
        <taxon>Liliopsida</taxon>
        <taxon>Poales</taxon>
        <taxon>Poaceae</taxon>
        <taxon>BOP clade</taxon>
        <taxon>Pooideae</taxon>
        <taxon>Triticodae</taxon>
        <taxon>Triticeae</taxon>
        <taxon>Triticinae</taxon>
        <taxon>Triticum</taxon>
    </lineage>
</organism>
<reference evidence="1" key="1">
    <citation type="journal article" date="2013" name="Nature">
        <title>Draft genome of the wheat A-genome progenitor Triticum urartu.</title>
        <authorList>
            <person name="Ling H.Q."/>
            <person name="Zhao S."/>
            <person name="Liu D."/>
            <person name="Wang J."/>
            <person name="Sun H."/>
            <person name="Zhang C."/>
            <person name="Fan H."/>
            <person name="Li D."/>
            <person name="Dong L."/>
            <person name="Tao Y."/>
            <person name="Gao C."/>
            <person name="Wu H."/>
            <person name="Li Y."/>
            <person name="Cui Y."/>
            <person name="Guo X."/>
            <person name="Zheng S."/>
            <person name="Wang B."/>
            <person name="Yu K."/>
            <person name="Liang Q."/>
            <person name="Yang W."/>
            <person name="Lou X."/>
            <person name="Chen J."/>
            <person name="Feng M."/>
            <person name="Jian J."/>
            <person name="Zhang X."/>
            <person name="Luo G."/>
            <person name="Jiang Y."/>
            <person name="Liu J."/>
            <person name="Wang Z."/>
            <person name="Sha Y."/>
            <person name="Zhang B."/>
            <person name="Wu H."/>
            <person name="Tang D."/>
            <person name="Shen Q."/>
            <person name="Xue P."/>
            <person name="Zou S."/>
            <person name="Wang X."/>
            <person name="Liu X."/>
            <person name="Wang F."/>
            <person name="Yang Y."/>
            <person name="An X."/>
            <person name="Dong Z."/>
            <person name="Zhang K."/>
            <person name="Zhang X."/>
            <person name="Luo M.C."/>
            <person name="Dvorak J."/>
            <person name="Tong Y."/>
            <person name="Wang J."/>
            <person name="Yang H."/>
            <person name="Li Z."/>
            <person name="Wang D."/>
            <person name="Zhang A."/>
            <person name="Wang J."/>
        </authorList>
    </citation>
    <scope>NUCLEOTIDE SEQUENCE</scope>
</reference>
<protein>
    <submittedName>
        <fullName evidence="1">Uncharacterized protein</fullName>
    </submittedName>
</protein>
<proteinExistence type="predicted"/>
<dbReference type="EMBL" id="KD256871">
    <property type="protein sequence ID" value="EMS47753.1"/>
    <property type="molecule type" value="Genomic_DNA"/>
</dbReference>
<sequence>MVIMTVLWRWRSKAQDNDGHLISLILIACDIIDYYRLVTINVTGMSQPDHQDTTKGFAGEKHRGEVDEREKGMKLTSIFVRPELDKSRYMFTHYSSLTASVAKIMPTLPESERETRAYLAERKSKSEAYLKVRDARIAECKDAEQQPLRDIQSIACRLVYPTASNAQPTKMQEVSVIAVSQSMNQMLKRRPILQKKL</sequence>